<evidence type="ECO:0000313" key="2">
    <source>
        <dbReference type="EMBL" id="GFJ85071.1"/>
    </source>
</evidence>
<name>A0A6V8KRU9_9ACTN</name>
<protein>
    <submittedName>
        <fullName evidence="2">Uncharacterized protein</fullName>
    </submittedName>
</protein>
<dbReference type="EMBL" id="BLPF01000004">
    <property type="protein sequence ID" value="GFJ85071.1"/>
    <property type="molecule type" value="Genomic_DNA"/>
</dbReference>
<evidence type="ECO:0000313" key="3">
    <source>
        <dbReference type="Proteomes" id="UP000482800"/>
    </source>
</evidence>
<reference evidence="2 3" key="1">
    <citation type="submission" date="2020-03" db="EMBL/GenBank/DDBJ databases">
        <title>Whole genome shotgun sequence of Phytohabitans houttuyneae NBRC 108639.</title>
        <authorList>
            <person name="Komaki H."/>
            <person name="Tamura T."/>
        </authorList>
    </citation>
    <scope>NUCLEOTIDE SEQUENCE [LARGE SCALE GENOMIC DNA]</scope>
    <source>
        <strain evidence="2 3">NBRC 108639</strain>
    </source>
</reference>
<comment type="caution">
    <text evidence="2">The sequence shown here is derived from an EMBL/GenBank/DDBJ whole genome shotgun (WGS) entry which is preliminary data.</text>
</comment>
<sequence length="103" mass="11190">MGLKWIELRGDRLVDAGGQPVTLAGVGPGGWLNMENFITGYPGTESQQRKALRRVLGEEGYRRYFDVSSPTFFDAADAGYLAATTPPSPATTRSTSRPTRPAR</sequence>
<dbReference type="Proteomes" id="UP000482800">
    <property type="component" value="Unassembled WGS sequence"/>
</dbReference>
<accession>A0A6V8KRU9</accession>
<proteinExistence type="predicted"/>
<gene>
    <name evidence="2" type="ORF">Phou_092510</name>
</gene>
<organism evidence="2 3">
    <name type="scientific">Phytohabitans houttuyneae</name>
    <dbReference type="NCBI Taxonomy" id="1076126"/>
    <lineage>
        <taxon>Bacteria</taxon>
        <taxon>Bacillati</taxon>
        <taxon>Actinomycetota</taxon>
        <taxon>Actinomycetes</taxon>
        <taxon>Micromonosporales</taxon>
        <taxon>Micromonosporaceae</taxon>
    </lineage>
</organism>
<dbReference type="SUPFAM" id="SSF51445">
    <property type="entry name" value="(Trans)glycosidases"/>
    <property type="match status" value="1"/>
</dbReference>
<reference evidence="2 3" key="2">
    <citation type="submission" date="2020-03" db="EMBL/GenBank/DDBJ databases">
        <authorList>
            <person name="Ichikawa N."/>
            <person name="Kimura A."/>
            <person name="Kitahashi Y."/>
            <person name="Uohara A."/>
        </authorList>
    </citation>
    <scope>NUCLEOTIDE SEQUENCE [LARGE SCALE GENOMIC DNA]</scope>
    <source>
        <strain evidence="2 3">NBRC 108639</strain>
    </source>
</reference>
<dbReference type="AlphaFoldDB" id="A0A6V8KRU9"/>
<feature type="region of interest" description="Disordered" evidence="1">
    <location>
        <begin position="83"/>
        <end position="103"/>
    </location>
</feature>
<evidence type="ECO:0000256" key="1">
    <source>
        <dbReference type="SAM" id="MobiDB-lite"/>
    </source>
</evidence>
<dbReference type="InterPro" id="IPR017853">
    <property type="entry name" value="GH"/>
</dbReference>
<keyword evidence="3" id="KW-1185">Reference proteome</keyword>